<evidence type="ECO:0000259" key="9">
    <source>
        <dbReference type="Pfam" id="PF02224"/>
    </source>
</evidence>
<dbReference type="GO" id="GO:0006220">
    <property type="term" value="P:pyrimidine nucleotide metabolic process"/>
    <property type="evidence" value="ECO:0007669"/>
    <property type="project" value="UniProtKB-UniRule"/>
</dbReference>
<feature type="binding site" evidence="8">
    <location>
        <begin position="10"/>
        <end position="18"/>
    </location>
    <ligand>
        <name>ATP</name>
        <dbReference type="ChEBI" id="CHEBI:30616"/>
    </ligand>
</feature>
<protein>
    <recommendedName>
        <fullName evidence="8">Cytidylate kinase</fullName>
        <shortName evidence="8">CK</shortName>
        <ecNumber evidence="8">2.7.4.25</ecNumber>
    </recommendedName>
    <alternativeName>
        <fullName evidence="8">Cytidine monophosphate kinase</fullName>
        <shortName evidence="8">CMP kinase</shortName>
    </alternativeName>
</protein>
<dbReference type="PANTHER" id="PTHR21299">
    <property type="entry name" value="CYTIDYLATE KINASE/PANTOATE-BETA-ALANINE LIGASE"/>
    <property type="match status" value="1"/>
</dbReference>
<dbReference type="Gene3D" id="3.40.50.300">
    <property type="entry name" value="P-loop containing nucleotide triphosphate hydrolases"/>
    <property type="match status" value="1"/>
</dbReference>
<keyword evidence="2 8" id="KW-0808">Transferase</keyword>
<proteinExistence type="inferred from homology"/>
<keyword evidence="5 8" id="KW-0067">ATP-binding</keyword>
<dbReference type="SUPFAM" id="SSF52540">
    <property type="entry name" value="P-loop containing nucleoside triphosphate hydrolases"/>
    <property type="match status" value="1"/>
</dbReference>
<evidence type="ECO:0000256" key="6">
    <source>
        <dbReference type="ARBA" id="ARBA00047615"/>
    </source>
</evidence>
<evidence type="ECO:0000256" key="7">
    <source>
        <dbReference type="ARBA" id="ARBA00048478"/>
    </source>
</evidence>
<dbReference type="CDD" id="cd02020">
    <property type="entry name" value="CMPK"/>
    <property type="match status" value="1"/>
</dbReference>
<keyword evidence="11" id="KW-1185">Reference proteome</keyword>
<evidence type="ECO:0000256" key="2">
    <source>
        <dbReference type="ARBA" id="ARBA00022679"/>
    </source>
</evidence>
<dbReference type="GO" id="GO:0015949">
    <property type="term" value="P:nucleobase-containing small molecule interconversion"/>
    <property type="evidence" value="ECO:0007669"/>
    <property type="project" value="TreeGrafter"/>
</dbReference>
<dbReference type="AlphaFoldDB" id="A0A2T0MD97"/>
<gene>
    <name evidence="8" type="primary">cmk</name>
    <name evidence="10" type="ORF">CLV81_3865</name>
</gene>
<evidence type="ECO:0000256" key="8">
    <source>
        <dbReference type="HAMAP-Rule" id="MF_00238"/>
    </source>
</evidence>
<dbReference type="EC" id="2.7.4.25" evidence="8"/>
<dbReference type="InterPro" id="IPR011994">
    <property type="entry name" value="Cytidylate_kinase_dom"/>
</dbReference>
<dbReference type="GO" id="GO:0036431">
    <property type="term" value="F:dCMP kinase activity"/>
    <property type="evidence" value="ECO:0007669"/>
    <property type="project" value="InterPro"/>
</dbReference>
<keyword evidence="8" id="KW-0963">Cytoplasm</keyword>
<evidence type="ECO:0000313" key="11">
    <source>
        <dbReference type="Proteomes" id="UP000237640"/>
    </source>
</evidence>
<sequence length="231" mass="26252">MKKIIIAIDGYSSTGKSTIAKRLAKALDYVYVDTGAMYRAVTLFALKEGFFGEKVDDASSLIEHLPNIQLKFVRDAKLGTCDMYLNDENVEKDIRTLTVARKVSQVAAIKEVREKLVHLQQQMGIEKGIVMDGRDIGTVVFPDAELKIFMTASPETRATRRYKELLDRGDKVTYEEVLKNIEKRDLIDSTRSVSPLRRANDAIEFDNSDMGLEEQFERIFSFAQRVIDKSK</sequence>
<evidence type="ECO:0000256" key="3">
    <source>
        <dbReference type="ARBA" id="ARBA00022741"/>
    </source>
</evidence>
<dbReference type="OrthoDB" id="9807434at2"/>
<feature type="domain" description="Cytidylate kinase" evidence="9">
    <location>
        <begin position="6"/>
        <end position="223"/>
    </location>
</feature>
<dbReference type="GO" id="GO:0036430">
    <property type="term" value="F:CMP kinase activity"/>
    <property type="evidence" value="ECO:0007669"/>
    <property type="project" value="RHEA"/>
</dbReference>
<reference evidence="10 11" key="1">
    <citation type="submission" date="2018-03" db="EMBL/GenBank/DDBJ databases">
        <title>Genomic Encyclopedia of Archaeal and Bacterial Type Strains, Phase II (KMG-II): from individual species to whole genera.</title>
        <authorList>
            <person name="Goeker M."/>
        </authorList>
    </citation>
    <scope>NUCLEOTIDE SEQUENCE [LARGE SCALE GENOMIC DNA]</scope>
    <source>
        <strain evidence="10 11">DSM 25027</strain>
    </source>
</reference>
<comment type="similarity">
    <text evidence="1 8">Belongs to the cytidylate kinase family. Type 1 subfamily.</text>
</comment>
<evidence type="ECO:0000256" key="1">
    <source>
        <dbReference type="ARBA" id="ARBA00009427"/>
    </source>
</evidence>
<dbReference type="Pfam" id="PF02224">
    <property type="entry name" value="Cytidylate_kin"/>
    <property type="match status" value="1"/>
</dbReference>
<organism evidence="10 11">
    <name type="scientific">Flagellimonas meridianipacifica</name>
    <dbReference type="NCBI Taxonomy" id="1080225"/>
    <lineage>
        <taxon>Bacteria</taxon>
        <taxon>Pseudomonadati</taxon>
        <taxon>Bacteroidota</taxon>
        <taxon>Flavobacteriia</taxon>
        <taxon>Flavobacteriales</taxon>
        <taxon>Flavobacteriaceae</taxon>
        <taxon>Flagellimonas</taxon>
    </lineage>
</organism>
<evidence type="ECO:0000256" key="5">
    <source>
        <dbReference type="ARBA" id="ARBA00022840"/>
    </source>
</evidence>
<keyword evidence="4 8" id="KW-0418">Kinase</keyword>
<comment type="subcellular location">
    <subcellularLocation>
        <location evidence="8">Cytoplasm</location>
    </subcellularLocation>
</comment>
<comment type="caution">
    <text evidence="10">The sequence shown here is derived from an EMBL/GenBank/DDBJ whole genome shotgun (WGS) entry which is preliminary data.</text>
</comment>
<dbReference type="InterPro" id="IPR003136">
    <property type="entry name" value="Cytidylate_kin"/>
</dbReference>
<dbReference type="PANTHER" id="PTHR21299:SF2">
    <property type="entry name" value="CYTIDYLATE KINASE"/>
    <property type="match status" value="1"/>
</dbReference>
<accession>A0A2T0MD97</accession>
<dbReference type="NCBIfam" id="TIGR00017">
    <property type="entry name" value="cmk"/>
    <property type="match status" value="1"/>
</dbReference>
<evidence type="ECO:0000313" key="10">
    <source>
        <dbReference type="EMBL" id="PRX55452.1"/>
    </source>
</evidence>
<keyword evidence="3 8" id="KW-0547">Nucleotide-binding</keyword>
<dbReference type="GO" id="GO:0005829">
    <property type="term" value="C:cytosol"/>
    <property type="evidence" value="ECO:0007669"/>
    <property type="project" value="TreeGrafter"/>
</dbReference>
<evidence type="ECO:0000256" key="4">
    <source>
        <dbReference type="ARBA" id="ARBA00022777"/>
    </source>
</evidence>
<dbReference type="GO" id="GO:0005524">
    <property type="term" value="F:ATP binding"/>
    <property type="evidence" value="ECO:0007669"/>
    <property type="project" value="UniProtKB-UniRule"/>
</dbReference>
<dbReference type="InterPro" id="IPR027417">
    <property type="entry name" value="P-loop_NTPase"/>
</dbReference>
<dbReference type="RefSeq" id="WP_106147322.1">
    <property type="nucleotide sequence ID" value="NZ_PVYX01000002.1"/>
</dbReference>
<dbReference type="Proteomes" id="UP000237640">
    <property type="component" value="Unassembled WGS sequence"/>
</dbReference>
<comment type="catalytic activity">
    <reaction evidence="7 8">
        <text>CMP + ATP = CDP + ADP</text>
        <dbReference type="Rhea" id="RHEA:11600"/>
        <dbReference type="ChEBI" id="CHEBI:30616"/>
        <dbReference type="ChEBI" id="CHEBI:58069"/>
        <dbReference type="ChEBI" id="CHEBI:60377"/>
        <dbReference type="ChEBI" id="CHEBI:456216"/>
        <dbReference type="EC" id="2.7.4.25"/>
    </reaction>
</comment>
<dbReference type="EMBL" id="PVYX01000002">
    <property type="protein sequence ID" value="PRX55452.1"/>
    <property type="molecule type" value="Genomic_DNA"/>
</dbReference>
<dbReference type="HAMAP" id="MF_00238">
    <property type="entry name" value="Cytidyl_kinase_type1"/>
    <property type="match status" value="1"/>
</dbReference>
<name>A0A2T0MD97_9FLAO</name>
<comment type="catalytic activity">
    <reaction evidence="6 8">
        <text>dCMP + ATP = dCDP + ADP</text>
        <dbReference type="Rhea" id="RHEA:25094"/>
        <dbReference type="ChEBI" id="CHEBI:30616"/>
        <dbReference type="ChEBI" id="CHEBI:57566"/>
        <dbReference type="ChEBI" id="CHEBI:58593"/>
        <dbReference type="ChEBI" id="CHEBI:456216"/>
        <dbReference type="EC" id="2.7.4.25"/>
    </reaction>
</comment>